<dbReference type="GeneID" id="80894019"/>
<dbReference type="KEGG" id="amus:LMH87_006860"/>
<accession>A0A9W8UTK8</accession>
<evidence type="ECO:0000313" key="2">
    <source>
        <dbReference type="Proteomes" id="UP001144673"/>
    </source>
</evidence>
<name>A0A9W8UTK8_AKAMU</name>
<gene>
    <name evidence="1" type="ORF">LMH87_006860</name>
</gene>
<dbReference type="EMBL" id="JAJHUN010000001">
    <property type="protein sequence ID" value="KAJ4165219.1"/>
    <property type="molecule type" value="Genomic_DNA"/>
</dbReference>
<comment type="caution">
    <text evidence="1">The sequence shown here is derived from an EMBL/GenBank/DDBJ whole genome shotgun (WGS) entry which is preliminary data.</text>
</comment>
<organism evidence="1 2">
    <name type="scientific">Akanthomyces muscarius</name>
    <name type="common">Entomopathogenic fungus</name>
    <name type="synonym">Lecanicillium muscarium</name>
    <dbReference type="NCBI Taxonomy" id="2231603"/>
    <lineage>
        <taxon>Eukaryota</taxon>
        <taxon>Fungi</taxon>
        <taxon>Dikarya</taxon>
        <taxon>Ascomycota</taxon>
        <taxon>Pezizomycotina</taxon>
        <taxon>Sordariomycetes</taxon>
        <taxon>Hypocreomycetidae</taxon>
        <taxon>Hypocreales</taxon>
        <taxon>Cordycipitaceae</taxon>
        <taxon>Akanthomyces</taxon>
    </lineage>
</organism>
<evidence type="ECO:0000313" key="1">
    <source>
        <dbReference type="EMBL" id="KAJ4165219.1"/>
    </source>
</evidence>
<keyword evidence="2" id="KW-1185">Reference proteome</keyword>
<reference evidence="1" key="1">
    <citation type="journal article" date="2023" name="Access Microbiol">
        <title>De-novo genome assembly for Akanthomyces muscarius, a biocontrol agent of insect agricultural pests.</title>
        <authorList>
            <person name="Erdos Z."/>
            <person name="Studholme D.J."/>
            <person name="Raymond B."/>
            <person name="Sharma M."/>
        </authorList>
    </citation>
    <scope>NUCLEOTIDE SEQUENCE</scope>
    <source>
        <strain evidence="1">Ve6</strain>
    </source>
</reference>
<dbReference type="Proteomes" id="UP001144673">
    <property type="component" value="Chromosome 1"/>
</dbReference>
<dbReference type="RefSeq" id="XP_056060134.1">
    <property type="nucleotide sequence ID" value="XM_056204816.1"/>
</dbReference>
<proteinExistence type="predicted"/>
<sequence length="72" mass="7839">MVMGKHLFVKSARHGLRLSQSRMRVPLGVVNDPLGQAAIRRGRGSSWVTCFLFTHSAGQRQKASVVQSCGTS</sequence>
<protein>
    <submittedName>
        <fullName evidence="1">Uncharacterized protein</fullName>
    </submittedName>
</protein>
<dbReference type="AlphaFoldDB" id="A0A9W8UTK8"/>